<reference evidence="1" key="1">
    <citation type="submission" date="2013-12" db="EMBL/GenBank/DDBJ databases">
        <authorList>
            <person name="Omoto C.K."/>
            <person name="Sibley D."/>
            <person name="Venepally P."/>
            <person name="Hadjithomas M."/>
            <person name="Karamycheva S."/>
            <person name="Brunk B."/>
            <person name="Roos D."/>
            <person name="Caler E."/>
            <person name="Lorenzi H."/>
        </authorList>
    </citation>
    <scope>NUCLEOTIDE SEQUENCE</scope>
</reference>
<dbReference type="GeneID" id="22910561"/>
<accession>A0A023BD41</accession>
<dbReference type="VEuPathDB" id="CryptoDB:GNI_008030"/>
<protein>
    <submittedName>
        <fullName evidence="1">Uncharacterized protein</fullName>
    </submittedName>
</protein>
<dbReference type="Proteomes" id="UP000019763">
    <property type="component" value="Unassembled WGS sequence"/>
</dbReference>
<comment type="caution">
    <text evidence="1">The sequence shown here is derived from an EMBL/GenBank/DDBJ whole genome shotgun (WGS) entry which is preliminary data.</text>
</comment>
<gene>
    <name evidence="1" type="ORF">GNI_008030</name>
</gene>
<dbReference type="AlphaFoldDB" id="A0A023BD41"/>
<evidence type="ECO:0000313" key="1">
    <source>
        <dbReference type="EMBL" id="EZG87111.1"/>
    </source>
</evidence>
<proteinExistence type="predicted"/>
<keyword evidence="2" id="KW-1185">Reference proteome</keyword>
<name>A0A023BD41_GRENI</name>
<sequence length="451" mass="49999">MSKRVRQSEVKNEQTKRNRVSTNNAFDLALKAEGSGLKEYQWTGLLDLRIGNYKESYMLMPVELQWIATSGSAERSNGFIEFAVTNFVSSAIDEDATKALLKEWFCFKIFLYQSLAGVRELIKNVVYLVEAPAFQHKKVIDSILALETAVTSFETQYILAAPVGQLLMEYCSPIFGRVPFVCHFINSKFGHYIWNHVEGKFNWELIDEDCGIRMASLNFQVNETMSVASILNHGRSGDGGSEGGLSVFDLPPLLQTNVAGTLSQNNAALPSPPNEESSVAEGSRVASAIRRVLSSYPSRYSRRLAYPIKFYQACHPPDLLVSRPVAYFRQSTAVTEVNGLVICTGLSGSNAGKQVHLTTVGMARDPETANPDIRVPPVLVAPLEMDVAEIALQIPLTQTNRQPGGFSGSQTASPSDDPVSIDFLHHLCHILYCFYRTKVFIFQVKANRAPW</sequence>
<evidence type="ECO:0000313" key="2">
    <source>
        <dbReference type="Proteomes" id="UP000019763"/>
    </source>
</evidence>
<dbReference type="EMBL" id="AFNH02000060">
    <property type="protein sequence ID" value="EZG87111.1"/>
    <property type="molecule type" value="Genomic_DNA"/>
</dbReference>
<organism evidence="1 2">
    <name type="scientific">Gregarina niphandrodes</name>
    <name type="common">Septate eugregarine</name>
    <dbReference type="NCBI Taxonomy" id="110365"/>
    <lineage>
        <taxon>Eukaryota</taxon>
        <taxon>Sar</taxon>
        <taxon>Alveolata</taxon>
        <taxon>Apicomplexa</taxon>
        <taxon>Conoidasida</taxon>
        <taxon>Gregarinasina</taxon>
        <taxon>Eugregarinorida</taxon>
        <taxon>Gregarinidae</taxon>
        <taxon>Gregarina</taxon>
    </lineage>
</organism>
<dbReference type="RefSeq" id="XP_011128698.1">
    <property type="nucleotide sequence ID" value="XM_011130396.1"/>
</dbReference>